<accession>A0ABQ3VV85</accession>
<proteinExistence type="predicted"/>
<dbReference type="InterPro" id="IPR029058">
    <property type="entry name" value="AB_hydrolase_fold"/>
</dbReference>
<protein>
    <submittedName>
        <fullName evidence="1">Uncharacterized protein</fullName>
    </submittedName>
</protein>
<comment type="caution">
    <text evidence="1">The sequence shown here is derived from an EMBL/GenBank/DDBJ whole genome shotgun (WGS) entry which is preliminary data.</text>
</comment>
<dbReference type="SUPFAM" id="SSF53474">
    <property type="entry name" value="alpha/beta-Hydrolases"/>
    <property type="match status" value="1"/>
</dbReference>
<evidence type="ECO:0000313" key="1">
    <source>
        <dbReference type="EMBL" id="GHO89468.1"/>
    </source>
</evidence>
<keyword evidence="2" id="KW-1185">Reference proteome</keyword>
<gene>
    <name evidence="1" type="ORF">KSZ_74740</name>
</gene>
<dbReference type="Proteomes" id="UP000635565">
    <property type="component" value="Unassembled WGS sequence"/>
</dbReference>
<dbReference type="Gene3D" id="3.40.50.1820">
    <property type="entry name" value="alpha/beta hydrolase"/>
    <property type="match status" value="1"/>
</dbReference>
<reference evidence="1 2" key="1">
    <citation type="journal article" date="2021" name="Int. J. Syst. Evol. Microbiol.">
        <title>Reticulibacter mediterranei gen. nov., sp. nov., within the new family Reticulibacteraceae fam. nov., and Ktedonospora formicarum gen. nov., sp. nov., Ktedonobacter robiniae sp. nov., Dictyobacter formicarum sp. nov. and Dictyobacter arantiisoli sp. nov., belonging to the class Ktedonobacteria.</title>
        <authorList>
            <person name="Yabe S."/>
            <person name="Zheng Y."/>
            <person name="Wang C.M."/>
            <person name="Sakai Y."/>
            <person name="Abe K."/>
            <person name="Yokota A."/>
            <person name="Donadio S."/>
            <person name="Cavaletti L."/>
            <person name="Monciardini P."/>
        </authorList>
    </citation>
    <scope>NUCLEOTIDE SEQUENCE [LARGE SCALE GENOMIC DNA]</scope>
    <source>
        <strain evidence="1 2">SOSP1-9</strain>
    </source>
</reference>
<sequence>MPRGCLSSDRTPYAVEREVEDIDAVIAEAGGSACVFGGSSGAVPALEAARLLGGKIEKLTLYPRVAQRAKPK</sequence>
<organism evidence="1 2">
    <name type="scientific">Dictyobacter formicarum</name>
    <dbReference type="NCBI Taxonomy" id="2778368"/>
    <lineage>
        <taxon>Bacteria</taxon>
        <taxon>Bacillati</taxon>
        <taxon>Chloroflexota</taxon>
        <taxon>Ktedonobacteria</taxon>
        <taxon>Ktedonobacterales</taxon>
        <taxon>Dictyobacteraceae</taxon>
        <taxon>Dictyobacter</taxon>
    </lineage>
</organism>
<name>A0ABQ3VV85_9CHLR</name>
<dbReference type="EMBL" id="BNJJ01000037">
    <property type="protein sequence ID" value="GHO89468.1"/>
    <property type="molecule type" value="Genomic_DNA"/>
</dbReference>
<evidence type="ECO:0000313" key="2">
    <source>
        <dbReference type="Proteomes" id="UP000635565"/>
    </source>
</evidence>